<comment type="caution">
    <text evidence="6">The sequence shown here is derived from an EMBL/GenBank/DDBJ whole genome shotgun (WGS) entry which is preliminary data.</text>
</comment>
<dbReference type="Proteomes" id="UP000531251">
    <property type="component" value="Unassembled WGS sequence"/>
</dbReference>
<gene>
    <name evidence="6" type="ORF">GGR89_000025</name>
</gene>
<dbReference type="PROSITE" id="PS01124">
    <property type="entry name" value="HTH_ARAC_FAMILY_2"/>
    <property type="match status" value="1"/>
</dbReference>
<sequence>MTRMPETAKILPFPPNGAARGGAAHARPIAPPDDRAAAALREAVYAHIDAGGGGEGLFPLPAPEVHVIRAMRHVPANRQIYRPSLCVVVEGLKQIEFGDDSLEYGAMECLIVNMEMPASGRIVGASPGEPFVGMTIDFNLELLREVLEQLDQRPKPGKHDGPSIFVTRVTDSLADCLVRMLRLTKTPEAVPILFPSLMREVYYWLLTGPLGGEICKQLIADTHLERITRAIRLLRERFAEKLRIEDLAEAAGMSPSSFHQHFKTLTLMTPIQFQKQLRLMEARRLMLDNAANVTAAAYQVGYESTSQFTREYSRTFGIAPKRDVLERKALMAAVTRR</sequence>
<dbReference type="SMART" id="SM00342">
    <property type="entry name" value="HTH_ARAC"/>
    <property type="match status" value="1"/>
</dbReference>
<keyword evidence="2 6" id="KW-0238">DNA-binding</keyword>
<evidence type="ECO:0000256" key="3">
    <source>
        <dbReference type="ARBA" id="ARBA00023163"/>
    </source>
</evidence>
<keyword evidence="3" id="KW-0804">Transcription</keyword>
<proteinExistence type="predicted"/>
<name>A0A7X6BAT9_9SPHN</name>
<dbReference type="SUPFAM" id="SSF46689">
    <property type="entry name" value="Homeodomain-like"/>
    <property type="match status" value="2"/>
</dbReference>
<protein>
    <submittedName>
        <fullName evidence="6">AraC-like DNA-binding protein</fullName>
    </submittedName>
</protein>
<reference evidence="6 7" key="1">
    <citation type="submission" date="2020-03" db="EMBL/GenBank/DDBJ databases">
        <title>Genomic Encyclopedia of Type Strains, Phase IV (KMG-IV): sequencing the most valuable type-strain genomes for metagenomic binning, comparative biology and taxonomic classification.</title>
        <authorList>
            <person name="Goeker M."/>
        </authorList>
    </citation>
    <scope>NUCLEOTIDE SEQUENCE [LARGE SCALE GENOMIC DNA]</scope>
    <source>
        <strain evidence="6 7">DSM 7225</strain>
    </source>
</reference>
<dbReference type="GO" id="GO:0003700">
    <property type="term" value="F:DNA-binding transcription factor activity"/>
    <property type="evidence" value="ECO:0007669"/>
    <property type="project" value="InterPro"/>
</dbReference>
<dbReference type="Gene3D" id="1.10.10.60">
    <property type="entry name" value="Homeodomain-like"/>
    <property type="match status" value="2"/>
</dbReference>
<keyword evidence="1" id="KW-0805">Transcription regulation</keyword>
<dbReference type="GO" id="GO:0043565">
    <property type="term" value="F:sequence-specific DNA binding"/>
    <property type="evidence" value="ECO:0007669"/>
    <property type="project" value="InterPro"/>
</dbReference>
<dbReference type="PANTHER" id="PTHR43436:SF1">
    <property type="entry name" value="TRANSCRIPTIONAL REGULATORY PROTEIN"/>
    <property type="match status" value="1"/>
</dbReference>
<feature type="domain" description="HTH araC/xylS-type" evidence="5">
    <location>
        <begin position="228"/>
        <end position="326"/>
    </location>
</feature>
<dbReference type="RefSeq" id="WP_245201523.1">
    <property type="nucleotide sequence ID" value="NZ_JAATJB010000001.1"/>
</dbReference>
<dbReference type="EMBL" id="JAATJB010000001">
    <property type="protein sequence ID" value="NJB95733.1"/>
    <property type="molecule type" value="Genomic_DNA"/>
</dbReference>
<dbReference type="Pfam" id="PF06719">
    <property type="entry name" value="AraC_N"/>
    <property type="match status" value="1"/>
</dbReference>
<dbReference type="InterPro" id="IPR018060">
    <property type="entry name" value="HTH_AraC"/>
</dbReference>
<evidence type="ECO:0000256" key="4">
    <source>
        <dbReference type="SAM" id="MobiDB-lite"/>
    </source>
</evidence>
<dbReference type="PANTHER" id="PTHR43436">
    <property type="entry name" value="ARAC-FAMILY TRANSCRIPTIONAL REGULATOR"/>
    <property type="match status" value="1"/>
</dbReference>
<evidence type="ECO:0000313" key="6">
    <source>
        <dbReference type="EMBL" id="NJB95733.1"/>
    </source>
</evidence>
<keyword evidence="7" id="KW-1185">Reference proteome</keyword>
<dbReference type="AlphaFoldDB" id="A0A7X6BAT9"/>
<feature type="region of interest" description="Disordered" evidence="4">
    <location>
        <begin position="1"/>
        <end position="27"/>
    </location>
</feature>
<accession>A0A7X6BAT9</accession>
<dbReference type="PROSITE" id="PS00041">
    <property type="entry name" value="HTH_ARAC_FAMILY_1"/>
    <property type="match status" value="1"/>
</dbReference>
<evidence type="ECO:0000259" key="5">
    <source>
        <dbReference type="PROSITE" id="PS01124"/>
    </source>
</evidence>
<evidence type="ECO:0000256" key="2">
    <source>
        <dbReference type="ARBA" id="ARBA00023125"/>
    </source>
</evidence>
<dbReference type="InterPro" id="IPR009057">
    <property type="entry name" value="Homeodomain-like_sf"/>
</dbReference>
<organism evidence="6 7">
    <name type="scientific">Sphingomonas trueperi</name>
    <dbReference type="NCBI Taxonomy" id="53317"/>
    <lineage>
        <taxon>Bacteria</taxon>
        <taxon>Pseudomonadati</taxon>
        <taxon>Pseudomonadota</taxon>
        <taxon>Alphaproteobacteria</taxon>
        <taxon>Sphingomonadales</taxon>
        <taxon>Sphingomonadaceae</taxon>
        <taxon>Sphingomonas</taxon>
    </lineage>
</organism>
<dbReference type="InterPro" id="IPR009594">
    <property type="entry name" value="Tscrpt_reg_HTH_AraC_N"/>
</dbReference>
<dbReference type="InterPro" id="IPR018062">
    <property type="entry name" value="HTH_AraC-typ_CS"/>
</dbReference>
<evidence type="ECO:0000256" key="1">
    <source>
        <dbReference type="ARBA" id="ARBA00023015"/>
    </source>
</evidence>
<dbReference type="Pfam" id="PF12833">
    <property type="entry name" value="HTH_18"/>
    <property type="match status" value="1"/>
</dbReference>
<evidence type="ECO:0000313" key="7">
    <source>
        <dbReference type="Proteomes" id="UP000531251"/>
    </source>
</evidence>
<feature type="compositionally biased region" description="Low complexity" evidence="4">
    <location>
        <begin position="16"/>
        <end position="27"/>
    </location>
</feature>